<gene>
    <name evidence="2" type="ORF">HNR02_007034</name>
</gene>
<protein>
    <submittedName>
        <fullName evidence="2">Putative transcriptional regulator</fullName>
    </submittedName>
</protein>
<dbReference type="EMBL" id="JACCFK010000002">
    <property type="protein sequence ID" value="NYI93659.1"/>
    <property type="molecule type" value="Genomic_DNA"/>
</dbReference>
<keyword evidence="3" id="KW-1185">Reference proteome</keyword>
<organism evidence="2 3">
    <name type="scientific">Amycolatopsis endophytica</name>
    <dbReference type="NCBI Taxonomy" id="860233"/>
    <lineage>
        <taxon>Bacteria</taxon>
        <taxon>Bacillati</taxon>
        <taxon>Actinomycetota</taxon>
        <taxon>Actinomycetes</taxon>
        <taxon>Pseudonocardiales</taxon>
        <taxon>Pseudonocardiaceae</taxon>
        <taxon>Amycolatopsis</taxon>
    </lineage>
</organism>
<comment type="caution">
    <text evidence="2">The sequence shown here is derived from an EMBL/GenBank/DDBJ whole genome shotgun (WGS) entry which is preliminary data.</text>
</comment>
<name>A0A853BEG9_9PSEU</name>
<accession>A0A853BEG9</accession>
<feature type="region of interest" description="Disordered" evidence="1">
    <location>
        <begin position="1"/>
        <end position="31"/>
    </location>
</feature>
<sequence length="189" mass="21159">MSGRTRGQLPLPLPVRSPAVTKQASERTDERPLLMSLRPRFAQAILDGSKTVELRRTRVSAQPGTTIIIYASAPIMSVVGLARLISVHTDTPARLWRRHRKNLALSRAEFDNYLAGAEAGTCLTLEPPQRLHTPYELAWLRDYAAFRPPQSYRYLAEHDPEPLHTLVATSARFATGRRFNCTVGLESKS</sequence>
<proteinExistence type="predicted"/>
<evidence type="ECO:0000313" key="2">
    <source>
        <dbReference type="EMBL" id="NYI93659.1"/>
    </source>
</evidence>
<dbReference type="SUPFAM" id="SSF88697">
    <property type="entry name" value="PUA domain-like"/>
    <property type="match status" value="1"/>
</dbReference>
<dbReference type="InterPro" id="IPR015947">
    <property type="entry name" value="PUA-like_sf"/>
</dbReference>
<dbReference type="Proteomes" id="UP000549616">
    <property type="component" value="Unassembled WGS sequence"/>
</dbReference>
<evidence type="ECO:0000256" key="1">
    <source>
        <dbReference type="SAM" id="MobiDB-lite"/>
    </source>
</evidence>
<dbReference type="Gene3D" id="2.30.130.30">
    <property type="entry name" value="Hypothetical protein"/>
    <property type="match status" value="1"/>
</dbReference>
<evidence type="ECO:0000313" key="3">
    <source>
        <dbReference type="Proteomes" id="UP000549616"/>
    </source>
</evidence>
<reference evidence="2 3" key="1">
    <citation type="submission" date="2020-07" db="EMBL/GenBank/DDBJ databases">
        <title>Sequencing the genomes of 1000 actinobacteria strains.</title>
        <authorList>
            <person name="Klenk H.-P."/>
        </authorList>
    </citation>
    <scope>NUCLEOTIDE SEQUENCE [LARGE SCALE GENOMIC DNA]</scope>
    <source>
        <strain evidence="2 3">DSM 104006</strain>
    </source>
</reference>
<dbReference type="AlphaFoldDB" id="A0A853BEG9"/>